<evidence type="ECO:0000313" key="2">
    <source>
        <dbReference type="Proteomes" id="UP000696485"/>
    </source>
</evidence>
<dbReference type="EMBL" id="JAAAUY010000982">
    <property type="protein sequence ID" value="KAF9325075.1"/>
    <property type="molecule type" value="Genomic_DNA"/>
</dbReference>
<dbReference type="AlphaFoldDB" id="A0A9P5VHZ2"/>
<comment type="caution">
    <text evidence="1">The sequence shown here is derived from an EMBL/GenBank/DDBJ whole genome shotgun (WGS) entry which is preliminary data.</text>
</comment>
<gene>
    <name evidence="1" type="ORF">BG006_011429</name>
</gene>
<evidence type="ECO:0000313" key="1">
    <source>
        <dbReference type="EMBL" id="KAF9325075.1"/>
    </source>
</evidence>
<feature type="non-terminal residue" evidence="1">
    <location>
        <position position="190"/>
    </location>
</feature>
<protein>
    <submittedName>
        <fullName evidence="1">Uncharacterized protein</fullName>
    </submittedName>
</protein>
<dbReference type="Proteomes" id="UP000696485">
    <property type="component" value="Unassembled WGS sequence"/>
</dbReference>
<accession>A0A9P5VHZ2</accession>
<organism evidence="1 2">
    <name type="scientific">Podila minutissima</name>
    <dbReference type="NCBI Taxonomy" id="64525"/>
    <lineage>
        <taxon>Eukaryota</taxon>
        <taxon>Fungi</taxon>
        <taxon>Fungi incertae sedis</taxon>
        <taxon>Mucoromycota</taxon>
        <taxon>Mortierellomycotina</taxon>
        <taxon>Mortierellomycetes</taxon>
        <taxon>Mortierellales</taxon>
        <taxon>Mortierellaceae</taxon>
        <taxon>Podila</taxon>
    </lineage>
</organism>
<name>A0A9P5VHZ2_9FUNG</name>
<reference evidence="1" key="1">
    <citation type="journal article" date="2020" name="Fungal Divers.">
        <title>Resolving the Mortierellaceae phylogeny through synthesis of multi-gene phylogenetics and phylogenomics.</title>
        <authorList>
            <person name="Vandepol N."/>
            <person name="Liber J."/>
            <person name="Desiro A."/>
            <person name="Na H."/>
            <person name="Kennedy M."/>
            <person name="Barry K."/>
            <person name="Grigoriev I.V."/>
            <person name="Miller A.N."/>
            <person name="O'Donnell K."/>
            <person name="Stajich J.E."/>
            <person name="Bonito G."/>
        </authorList>
    </citation>
    <scope>NUCLEOTIDE SEQUENCE</scope>
    <source>
        <strain evidence="1">NVP1</strain>
    </source>
</reference>
<keyword evidence="2" id="KW-1185">Reference proteome</keyword>
<proteinExistence type="predicted"/>
<sequence>SCLAVGAPVSPLASKTLGDSAATTALTKRHGETDNGGGSNCQMEYKDVVVPDGELHVDEQGSLVTRENHFIKSVKVCTSNIQGEPLTADQREAVVGGISMAKNIFSSLIHPISTMKISAVLVIAAIVAVVQAAPSSPRAFDDVAAHTPKAAQHHPEVPMKKRNLIDIKATKNRVCIKTKANAEVKKVKVL</sequence>